<evidence type="ECO:0000313" key="2">
    <source>
        <dbReference type="Proteomes" id="UP000634136"/>
    </source>
</evidence>
<dbReference type="GO" id="GO:0003964">
    <property type="term" value="F:RNA-directed DNA polymerase activity"/>
    <property type="evidence" value="ECO:0007669"/>
    <property type="project" value="UniProtKB-KW"/>
</dbReference>
<dbReference type="Proteomes" id="UP000634136">
    <property type="component" value="Unassembled WGS sequence"/>
</dbReference>
<dbReference type="PANTHER" id="PTHR47074">
    <property type="entry name" value="BNAC02G40300D PROTEIN"/>
    <property type="match status" value="1"/>
</dbReference>
<sequence>MSVSRFDSWVLSFLVENKELDESGKLVFAYTCWEIWKRMCDVIFNGAKNDLSSCIIKIGVAPSEAVMVRNKEKVERVLVNKFPVFLSFHLPRVVKINVDGSFIKVSLDTGIGFMARDSRGQALSLVLDNSDMSFILEIDCEDLFKMGNSPSGGFGDWQCESVIEEILCLVSFCQFVSFSLVRRQGNQAANWLTKSASKGLGCDTRVLDPPLPLASILPWDLQLACEMESPKEAIG</sequence>
<organism evidence="1 2">
    <name type="scientific">Senna tora</name>
    <dbReference type="NCBI Taxonomy" id="362788"/>
    <lineage>
        <taxon>Eukaryota</taxon>
        <taxon>Viridiplantae</taxon>
        <taxon>Streptophyta</taxon>
        <taxon>Embryophyta</taxon>
        <taxon>Tracheophyta</taxon>
        <taxon>Spermatophyta</taxon>
        <taxon>Magnoliopsida</taxon>
        <taxon>eudicotyledons</taxon>
        <taxon>Gunneridae</taxon>
        <taxon>Pentapetalae</taxon>
        <taxon>rosids</taxon>
        <taxon>fabids</taxon>
        <taxon>Fabales</taxon>
        <taxon>Fabaceae</taxon>
        <taxon>Caesalpinioideae</taxon>
        <taxon>Cassia clade</taxon>
        <taxon>Senna</taxon>
    </lineage>
</organism>
<comment type="caution">
    <text evidence="1">The sequence shown here is derived from an EMBL/GenBank/DDBJ whole genome shotgun (WGS) entry which is preliminary data.</text>
</comment>
<keyword evidence="1" id="KW-0808">Transferase</keyword>
<dbReference type="EMBL" id="JAAIUW010000007">
    <property type="protein sequence ID" value="KAF7824034.1"/>
    <property type="molecule type" value="Genomic_DNA"/>
</dbReference>
<keyword evidence="2" id="KW-1185">Reference proteome</keyword>
<keyword evidence="1" id="KW-0548">Nucleotidyltransferase</keyword>
<gene>
    <name evidence="1" type="ORF">G2W53_022178</name>
</gene>
<proteinExistence type="predicted"/>
<accession>A0A834TMK3</accession>
<keyword evidence="1" id="KW-0695">RNA-directed DNA polymerase</keyword>
<reference evidence="1" key="1">
    <citation type="submission" date="2020-09" db="EMBL/GenBank/DDBJ databases">
        <title>Genome-Enabled Discovery of Anthraquinone Biosynthesis in Senna tora.</title>
        <authorList>
            <person name="Kang S.-H."/>
            <person name="Pandey R.P."/>
            <person name="Lee C.-M."/>
            <person name="Sim J.-S."/>
            <person name="Jeong J.-T."/>
            <person name="Choi B.-S."/>
            <person name="Jung M."/>
            <person name="Ginzburg D."/>
            <person name="Zhao K."/>
            <person name="Won S.Y."/>
            <person name="Oh T.-J."/>
            <person name="Yu Y."/>
            <person name="Kim N.-H."/>
            <person name="Lee O.R."/>
            <person name="Lee T.-H."/>
            <person name="Bashyal P."/>
            <person name="Kim T.-S."/>
            <person name="Lee W.-H."/>
            <person name="Kawkins C."/>
            <person name="Kim C.-K."/>
            <person name="Kim J.S."/>
            <person name="Ahn B.O."/>
            <person name="Rhee S.Y."/>
            <person name="Sohng J.K."/>
        </authorList>
    </citation>
    <scope>NUCLEOTIDE SEQUENCE</scope>
    <source>
        <tissue evidence="1">Leaf</tissue>
    </source>
</reference>
<protein>
    <submittedName>
        <fullName evidence="1">Reverse transcriptase</fullName>
    </submittedName>
</protein>
<name>A0A834TMK3_9FABA</name>
<evidence type="ECO:0000313" key="1">
    <source>
        <dbReference type="EMBL" id="KAF7824034.1"/>
    </source>
</evidence>
<dbReference type="AlphaFoldDB" id="A0A834TMK3"/>
<dbReference type="InterPro" id="IPR052929">
    <property type="entry name" value="RNase_H-like_EbsB-rel"/>
</dbReference>
<dbReference type="PANTHER" id="PTHR47074:SF11">
    <property type="entry name" value="REVERSE TRANSCRIPTASE-LIKE PROTEIN"/>
    <property type="match status" value="1"/>
</dbReference>
<dbReference type="OrthoDB" id="1002691at2759"/>